<dbReference type="InterPro" id="IPR029033">
    <property type="entry name" value="His_PPase_superfam"/>
</dbReference>
<dbReference type="AlphaFoldDB" id="C5BVX0"/>
<sequence>MAARLDDAAPRRLLLLRHAKAEPASAPGYEDHTRPLALRGRRQSAAVGEWLGGSAGVAVDVAYVSSALRTVQTWELLAARLSEPAGAVLVTEDLYDAGARDVLDLLSRTPADARTVLVVGHEPVMSSLAALLAGPGSDDDAVAQVRSGIPTAATCVLDVPGEWAALDRAGATLAEVVRAVED</sequence>
<proteinExistence type="predicted"/>
<dbReference type="STRING" id="471853.Bcav_2320"/>
<evidence type="ECO:0000313" key="2">
    <source>
        <dbReference type="EMBL" id="ACQ80571.1"/>
    </source>
</evidence>
<dbReference type="Gene3D" id="3.40.50.1240">
    <property type="entry name" value="Phosphoglycerate mutase-like"/>
    <property type="match status" value="1"/>
</dbReference>
<evidence type="ECO:0000313" key="3">
    <source>
        <dbReference type="Proteomes" id="UP000007962"/>
    </source>
</evidence>
<dbReference type="SMART" id="SM00855">
    <property type="entry name" value="PGAM"/>
    <property type="match status" value="1"/>
</dbReference>
<dbReference type="eggNOG" id="COG2062">
    <property type="taxonomic scope" value="Bacteria"/>
</dbReference>
<dbReference type="Pfam" id="PF00300">
    <property type="entry name" value="His_Phos_1"/>
    <property type="match status" value="1"/>
</dbReference>
<dbReference type="Proteomes" id="UP000007962">
    <property type="component" value="Chromosome"/>
</dbReference>
<dbReference type="PANTHER" id="PTHR20935">
    <property type="entry name" value="PHOSPHOGLYCERATE MUTASE-RELATED"/>
    <property type="match status" value="1"/>
</dbReference>
<dbReference type="HOGENOM" id="CLU_084603_2_1_11"/>
<evidence type="ECO:0000256" key="1">
    <source>
        <dbReference type="ARBA" id="ARBA00022801"/>
    </source>
</evidence>
<dbReference type="InterPro" id="IPR013078">
    <property type="entry name" value="His_Pase_superF_clade-1"/>
</dbReference>
<keyword evidence="3" id="KW-1185">Reference proteome</keyword>
<dbReference type="InterPro" id="IPR051021">
    <property type="entry name" value="Mito_Ser/Thr_phosphatase"/>
</dbReference>
<dbReference type="SUPFAM" id="SSF53254">
    <property type="entry name" value="Phosphoglycerate mutase-like"/>
    <property type="match status" value="1"/>
</dbReference>
<accession>C5BVX0</accession>
<dbReference type="PANTHER" id="PTHR20935:SF1">
    <property type="entry name" value="SLL1549 PROTEIN"/>
    <property type="match status" value="1"/>
</dbReference>
<dbReference type="GO" id="GO:0016787">
    <property type="term" value="F:hydrolase activity"/>
    <property type="evidence" value="ECO:0007669"/>
    <property type="project" value="UniProtKB-KW"/>
</dbReference>
<dbReference type="KEGG" id="bcv:Bcav_2320"/>
<dbReference type="OrthoDB" id="9810154at2"/>
<dbReference type="RefSeq" id="WP_015882811.1">
    <property type="nucleotide sequence ID" value="NC_012669.1"/>
</dbReference>
<reference evidence="2 3" key="1">
    <citation type="journal article" date="2009" name="Stand. Genomic Sci.">
        <title>Complete genome sequence of Beutenbergia cavernae type strain (HKI 0122).</title>
        <authorList>
            <person name="Land M."/>
            <person name="Pukall R."/>
            <person name="Abt B."/>
            <person name="Goker M."/>
            <person name="Rohde M."/>
            <person name="Glavina Del Rio T."/>
            <person name="Tice H."/>
            <person name="Copeland A."/>
            <person name="Cheng J.F."/>
            <person name="Lucas S."/>
            <person name="Chen F."/>
            <person name="Nolan M."/>
            <person name="Bruce D."/>
            <person name="Goodwin L."/>
            <person name="Pitluck S."/>
            <person name="Ivanova N."/>
            <person name="Mavromatis K."/>
            <person name="Ovchinnikova G."/>
            <person name="Pati A."/>
            <person name="Chen A."/>
            <person name="Palaniappan K."/>
            <person name="Hauser L."/>
            <person name="Chang Y.J."/>
            <person name="Jefferies C.C."/>
            <person name="Saunders E."/>
            <person name="Brettin T."/>
            <person name="Detter J.C."/>
            <person name="Han C."/>
            <person name="Chain P."/>
            <person name="Bristow J."/>
            <person name="Eisen J.A."/>
            <person name="Markowitz V."/>
            <person name="Hugenholtz P."/>
            <person name="Kyrpides N.C."/>
            <person name="Klenk H.P."/>
            <person name="Lapidus A."/>
        </authorList>
    </citation>
    <scope>NUCLEOTIDE SEQUENCE [LARGE SCALE GENOMIC DNA]</scope>
    <source>
        <strain evidence="3">ATCC BAA-8 / DSM 12333 / NBRC 16432</strain>
    </source>
</reference>
<name>C5BVX0_BEUC1</name>
<protein>
    <submittedName>
        <fullName evidence="2">Putative phosphohistidine phosphatase, SixA</fullName>
    </submittedName>
</protein>
<dbReference type="CDD" id="cd07067">
    <property type="entry name" value="HP_PGM_like"/>
    <property type="match status" value="1"/>
</dbReference>
<keyword evidence="1" id="KW-0378">Hydrolase</keyword>
<organism evidence="2 3">
    <name type="scientific">Beutenbergia cavernae (strain ATCC BAA-8 / DSM 12333 / CCUG 43141 / JCM 11478 / NBRC 16432 / NCIMB 13614 / HKI 0122)</name>
    <dbReference type="NCBI Taxonomy" id="471853"/>
    <lineage>
        <taxon>Bacteria</taxon>
        <taxon>Bacillati</taxon>
        <taxon>Actinomycetota</taxon>
        <taxon>Actinomycetes</taxon>
        <taxon>Micrococcales</taxon>
        <taxon>Beutenbergiaceae</taxon>
        <taxon>Beutenbergia</taxon>
    </lineage>
</organism>
<dbReference type="EMBL" id="CP001618">
    <property type="protein sequence ID" value="ACQ80571.1"/>
    <property type="molecule type" value="Genomic_DNA"/>
</dbReference>
<gene>
    <name evidence="2" type="ordered locus">Bcav_2320</name>
</gene>